<dbReference type="Pfam" id="PF13831">
    <property type="entry name" value="PHD_2"/>
    <property type="match status" value="1"/>
</dbReference>
<keyword evidence="4" id="KW-0677">Repeat</keyword>
<evidence type="ECO:0000256" key="1">
    <source>
        <dbReference type="ARBA" id="ARBA00004123"/>
    </source>
</evidence>
<evidence type="ECO:0000256" key="2">
    <source>
        <dbReference type="ARBA" id="ARBA00022553"/>
    </source>
</evidence>
<evidence type="ECO:0000256" key="12">
    <source>
        <dbReference type="SAM" id="MobiDB-lite"/>
    </source>
</evidence>
<keyword evidence="5 11" id="KW-0863">Zinc-finger</keyword>
<feature type="compositionally biased region" description="Low complexity" evidence="12">
    <location>
        <begin position="39"/>
        <end position="52"/>
    </location>
</feature>
<dbReference type="InterPro" id="IPR036427">
    <property type="entry name" value="Bromodomain-like_sf"/>
</dbReference>
<evidence type="ECO:0000256" key="7">
    <source>
        <dbReference type="ARBA" id="ARBA00022990"/>
    </source>
</evidence>
<dbReference type="PROSITE" id="PS50016">
    <property type="entry name" value="ZF_PHD_2"/>
    <property type="match status" value="1"/>
</dbReference>
<feature type="domain" description="PWWP" evidence="15">
    <location>
        <begin position="1241"/>
        <end position="1314"/>
    </location>
</feature>
<dbReference type="InterPro" id="IPR019787">
    <property type="entry name" value="Znf_PHD-finger"/>
</dbReference>
<dbReference type="InterPro" id="IPR019542">
    <property type="entry name" value="Enhancer_polycomb-like_N"/>
</dbReference>
<dbReference type="EMBL" id="KZ819293">
    <property type="protein sequence ID" value="PWN97984.1"/>
    <property type="molecule type" value="Genomic_DNA"/>
</dbReference>
<comment type="subcellular location">
    <subcellularLocation>
        <location evidence="1">Nucleus</location>
    </subcellularLocation>
</comment>
<feature type="compositionally biased region" description="Low complexity" evidence="12">
    <location>
        <begin position="998"/>
        <end position="1014"/>
    </location>
</feature>
<proteinExistence type="predicted"/>
<evidence type="ECO:0000256" key="4">
    <source>
        <dbReference type="ARBA" id="ARBA00022737"/>
    </source>
</evidence>
<feature type="compositionally biased region" description="Low complexity" evidence="12">
    <location>
        <begin position="889"/>
        <end position="900"/>
    </location>
</feature>
<feature type="compositionally biased region" description="Low complexity" evidence="12">
    <location>
        <begin position="841"/>
        <end position="852"/>
    </location>
</feature>
<feature type="domain" description="Bromo" evidence="13">
    <location>
        <begin position="588"/>
        <end position="658"/>
    </location>
</feature>
<dbReference type="Proteomes" id="UP000245946">
    <property type="component" value="Unassembled WGS sequence"/>
</dbReference>
<evidence type="ECO:0000313" key="18">
    <source>
        <dbReference type="Proteomes" id="UP000245946"/>
    </source>
</evidence>
<dbReference type="PROSITE" id="PS01359">
    <property type="entry name" value="ZF_PHD_1"/>
    <property type="match status" value="1"/>
</dbReference>
<evidence type="ECO:0000313" key="17">
    <source>
        <dbReference type="EMBL" id="PWN97984.1"/>
    </source>
</evidence>
<feature type="compositionally biased region" description="Low complexity" evidence="12">
    <location>
        <begin position="390"/>
        <end position="400"/>
    </location>
</feature>
<feature type="region of interest" description="Disordered" evidence="12">
    <location>
        <begin position="966"/>
        <end position="1235"/>
    </location>
</feature>
<dbReference type="CDD" id="cd05839">
    <property type="entry name" value="PWWP_BRPF"/>
    <property type="match status" value="1"/>
</dbReference>
<organism evidence="17 18">
    <name type="scientific">Tilletiopsis washingtonensis</name>
    <dbReference type="NCBI Taxonomy" id="58919"/>
    <lineage>
        <taxon>Eukaryota</taxon>
        <taxon>Fungi</taxon>
        <taxon>Dikarya</taxon>
        <taxon>Basidiomycota</taxon>
        <taxon>Ustilaginomycotina</taxon>
        <taxon>Exobasidiomycetes</taxon>
        <taxon>Entylomatales</taxon>
        <taxon>Entylomatales incertae sedis</taxon>
        <taxon>Tilletiopsis</taxon>
    </lineage>
</organism>
<evidence type="ECO:0000256" key="6">
    <source>
        <dbReference type="ARBA" id="ARBA00022833"/>
    </source>
</evidence>
<evidence type="ECO:0000256" key="5">
    <source>
        <dbReference type="ARBA" id="ARBA00022771"/>
    </source>
</evidence>
<sequence>MPIPPAPPNNLPLASSLPRISFRRVVSPSASAHALAASSGDAGAAPGHAVAGPSSVPDGASLPLASSGGGGGGGKWALPGPEPLFLAFGFVDPHAPHEWPAAYVRHREMGEQERMRECEYDMDEQDKEWLDALNAERRAQQLDVVAYETFEILIDRLEKEWFALVKRIPVRAPPPVVGEDGEARAENEDVECAICDDGECENSNAIVFCDGCNLAVHQDCYGIPYIPEGQWLCRKCTVSPDRAVCCVLCPHEGGAFKQTTQGRWAHLLCAMWIPETGVSNAVYMEPIDSVERIPKARWKLQCYLCNQRTGACIQCDQKTCFTAFHVTCARKAGLLLKTTRQRAVHHEESDDEEAGGETLKACCHKHMPKDNRSSGAATRRRRSKQRQEGSESSAEESGASPHAPVVRVHGAAAPRSRIKLVRRSGSTGTSRVLLKSSSSSSGQKSARAYKSTYVAGPPLVPWLIITKVLDYIARLPVRKKPELALRVARFWSLKREARRGAPLLKRLHLEPWTASKEGKEQTDTQRIRKLEFLFRLREDLEKIRMLAELVRKREKEKLRQVQLLRDVLVRGVLLPYHAELRRALDKVSSLDRAGLFLHPVARSEVPDYYDIVTSPMTWSGMAEKLEAQQYGDAAAFRADIELVLRNAMLYNKPDTAFHRSAQRILKGCAGVFETLEALEKVHGPDQAGQEQLGLEPEEAILRLLCDYEEQTQDLSDSNDAEAAPKSAIEDLVRHFYSVEAPAAPAPAARAPTPPPRVKLSLQRSSRSARTDEGSTAPAQASSAQSPAPTRRGRSGAAPAEDAAVEELERAPRSEQDKAAARLARAKTEEEKEETRRRKQRSALAASQASAAARQRRKREAEEAAAARSAKKQRASASPQLHGGSKRDAAAAAPDASSQASVRRGRSAHRAESESSSSSAEATSTTPEAERALRQRRSGAAPEPRELEVQQVDSWDSFKRFNVGWVLPEGSSRRGNRAAAAPSAASSAHDAQSARKRSASATTAPRSGERAASSELSEEDAAAPAAGSSSSSSNAPPSHRTASAATASATTAAAAPVRIRKRGSHGQFISKHDDPSKPRAPRGEPGKSPAAVRRARPSGGSEARSNEASSSNRRSLKPSLLSSPLTSDDEDESSSARRTFVLGASDDEELTEPDTPLLHGHGDDEEAPPDAAERAAQGRARRNAQRREKHRLKRMAERRALQEQKERGRAKRRAREEEEDGSGAAKRRKSEVQLDDDDEYAPATLVWAKVSGHPFFPAEVIDAQADDVPDDVLEMRELDVSAATAAAPLRLVRFFDGTQSYAWVPTTSLRMLLEDEALDGKMLRSSSHRTNHQRASVRAAYARAKTMLDA</sequence>
<name>A0A316ZAE0_9BASI</name>
<gene>
    <name evidence="17" type="ORF">FA09DRAFT_308533</name>
</gene>
<dbReference type="InterPro" id="IPR018359">
    <property type="entry name" value="Bromodomain_CS"/>
</dbReference>
<feature type="region of interest" description="Disordered" evidence="12">
    <location>
        <begin position="365"/>
        <end position="446"/>
    </location>
</feature>
<keyword evidence="8 10" id="KW-0103">Bromodomain</keyword>
<dbReference type="InterPro" id="IPR001965">
    <property type="entry name" value="Znf_PHD"/>
</dbReference>
<dbReference type="PANTHER" id="PTHR13793">
    <property type="entry name" value="PHD FINGER PROTEINS"/>
    <property type="match status" value="1"/>
</dbReference>
<keyword evidence="6" id="KW-0862">Zinc</keyword>
<dbReference type="GO" id="GO:0008270">
    <property type="term" value="F:zinc ion binding"/>
    <property type="evidence" value="ECO:0007669"/>
    <property type="project" value="UniProtKB-KW"/>
</dbReference>
<evidence type="ECO:0000259" key="13">
    <source>
        <dbReference type="PROSITE" id="PS50014"/>
    </source>
</evidence>
<evidence type="ECO:0000256" key="10">
    <source>
        <dbReference type="PROSITE-ProRule" id="PRU00035"/>
    </source>
</evidence>
<dbReference type="RefSeq" id="XP_025598263.1">
    <property type="nucleotide sequence ID" value="XM_025740583.1"/>
</dbReference>
<dbReference type="Gene3D" id="1.20.920.10">
    <property type="entry name" value="Bromodomain-like"/>
    <property type="match status" value="1"/>
</dbReference>
<feature type="region of interest" description="Disordered" evidence="12">
    <location>
        <begin position="743"/>
        <end position="953"/>
    </location>
</feature>
<feature type="compositionally biased region" description="Basic and acidic residues" evidence="12">
    <location>
        <begin position="806"/>
        <end position="835"/>
    </location>
</feature>
<dbReference type="InterPro" id="IPR013083">
    <property type="entry name" value="Znf_RING/FYVE/PHD"/>
</dbReference>
<protein>
    <recommendedName>
        <fullName evidence="19">Peregrin</fullName>
    </recommendedName>
</protein>
<dbReference type="SUPFAM" id="SSF47370">
    <property type="entry name" value="Bromodomain"/>
    <property type="match status" value="1"/>
</dbReference>
<dbReference type="InterPro" id="IPR050701">
    <property type="entry name" value="Histone_Mod_Regulator"/>
</dbReference>
<feature type="compositionally biased region" description="Low complexity" evidence="12">
    <location>
        <begin position="1021"/>
        <end position="1054"/>
    </location>
</feature>
<feature type="region of interest" description="Disordered" evidence="12">
    <location>
        <begin position="39"/>
        <end position="75"/>
    </location>
</feature>
<feature type="domain" description="PHD-type" evidence="16">
    <location>
        <begin position="243"/>
        <end position="367"/>
    </location>
</feature>
<dbReference type="PROSITE" id="PS50014">
    <property type="entry name" value="BROMODOMAIN_2"/>
    <property type="match status" value="1"/>
</dbReference>
<feature type="compositionally biased region" description="Basic residues" evidence="12">
    <location>
        <begin position="1178"/>
        <end position="1192"/>
    </location>
</feature>
<keyword evidence="9" id="KW-0539">Nucleus</keyword>
<keyword evidence="7" id="KW-0007">Acetylation</keyword>
<dbReference type="InterPro" id="IPR011011">
    <property type="entry name" value="Znf_FYVE_PHD"/>
</dbReference>
<dbReference type="InterPro" id="IPR034732">
    <property type="entry name" value="EPHD"/>
</dbReference>
<dbReference type="Pfam" id="PF00439">
    <property type="entry name" value="Bromodomain"/>
    <property type="match status" value="1"/>
</dbReference>
<evidence type="ECO:0000256" key="11">
    <source>
        <dbReference type="PROSITE-ProRule" id="PRU00146"/>
    </source>
</evidence>
<dbReference type="OrthoDB" id="20839at2759"/>
<dbReference type="PRINTS" id="PR00503">
    <property type="entry name" value="BROMODOMAIN"/>
</dbReference>
<dbReference type="Pfam" id="PF13832">
    <property type="entry name" value="zf-HC5HC2H_2"/>
    <property type="match status" value="1"/>
</dbReference>
<feature type="compositionally biased region" description="Low complexity" evidence="12">
    <location>
        <begin position="1097"/>
        <end position="1125"/>
    </location>
</feature>
<dbReference type="SUPFAM" id="SSF57903">
    <property type="entry name" value="FYVE/PHD zinc finger"/>
    <property type="match status" value="2"/>
</dbReference>
<feature type="compositionally biased region" description="Low complexity" evidence="12">
    <location>
        <begin position="774"/>
        <end position="789"/>
    </location>
</feature>
<accession>A0A316ZAE0</accession>
<dbReference type="Gene3D" id="3.30.40.10">
    <property type="entry name" value="Zinc/RING finger domain, C3HC4 (zinc finger)"/>
    <property type="match status" value="2"/>
</dbReference>
<feature type="compositionally biased region" description="Basic and acidic residues" evidence="12">
    <location>
        <begin position="1069"/>
        <end position="1084"/>
    </location>
</feature>
<evidence type="ECO:0000259" key="15">
    <source>
        <dbReference type="PROSITE" id="PS50812"/>
    </source>
</evidence>
<dbReference type="STRING" id="58919.A0A316ZAE0"/>
<dbReference type="SMART" id="SM00249">
    <property type="entry name" value="PHD"/>
    <property type="match status" value="2"/>
</dbReference>
<evidence type="ECO:0000256" key="8">
    <source>
        <dbReference type="ARBA" id="ARBA00023117"/>
    </source>
</evidence>
<dbReference type="InterPro" id="IPR019786">
    <property type="entry name" value="Zinc_finger_PHD-type_CS"/>
</dbReference>
<dbReference type="GO" id="GO:0006357">
    <property type="term" value="P:regulation of transcription by RNA polymerase II"/>
    <property type="evidence" value="ECO:0007669"/>
    <property type="project" value="TreeGrafter"/>
</dbReference>
<dbReference type="GO" id="GO:0005634">
    <property type="term" value="C:nucleus"/>
    <property type="evidence" value="ECO:0007669"/>
    <property type="project" value="UniProtKB-SubCell"/>
</dbReference>
<dbReference type="SMART" id="SM00293">
    <property type="entry name" value="PWWP"/>
    <property type="match status" value="1"/>
</dbReference>
<dbReference type="GeneID" id="37268129"/>
<dbReference type="FunFam" id="3.30.40.10:FF:000008">
    <property type="entry name" value="Bromodomain containing 1, isoform CRA_a"/>
    <property type="match status" value="1"/>
</dbReference>
<dbReference type="PANTHER" id="PTHR13793:SF107">
    <property type="entry name" value="BROMODOMAIN-CONTAINING PROTEIN HOMOLOG"/>
    <property type="match status" value="1"/>
</dbReference>
<evidence type="ECO:0000256" key="9">
    <source>
        <dbReference type="ARBA" id="ARBA00023242"/>
    </source>
</evidence>
<dbReference type="SMART" id="SM00297">
    <property type="entry name" value="BROMO"/>
    <property type="match status" value="1"/>
</dbReference>
<feature type="domain" description="PHD-type" evidence="14">
    <location>
        <begin position="189"/>
        <end position="239"/>
    </location>
</feature>
<keyword evidence="3" id="KW-0479">Metal-binding</keyword>
<dbReference type="InterPro" id="IPR000313">
    <property type="entry name" value="PWWP_dom"/>
</dbReference>
<feature type="compositionally biased region" description="Low complexity" evidence="12">
    <location>
        <begin position="976"/>
        <end position="990"/>
    </location>
</feature>
<dbReference type="PROSITE" id="PS00633">
    <property type="entry name" value="BROMODOMAIN_1"/>
    <property type="match status" value="1"/>
</dbReference>
<keyword evidence="18" id="KW-1185">Reference proteome</keyword>
<dbReference type="PROSITE" id="PS50812">
    <property type="entry name" value="PWWP"/>
    <property type="match status" value="1"/>
</dbReference>
<dbReference type="InterPro" id="IPR001487">
    <property type="entry name" value="Bromodomain"/>
</dbReference>
<evidence type="ECO:0008006" key="19">
    <source>
        <dbReference type="Google" id="ProtNLM"/>
    </source>
</evidence>
<dbReference type="GO" id="GO:0006325">
    <property type="term" value="P:chromatin organization"/>
    <property type="evidence" value="ECO:0007669"/>
    <property type="project" value="UniProtKB-ARBA"/>
</dbReference>
<dbReference type="FunFam" id="3.30.40.10:FF:000007">
    <property type="entry name" value="Bromodomain containing 1, isoform CRA_b"/>
    <property type="match status" value="1"/>
</dbReference>
<evidence type="ECO:0000259" key="14">
    <source>
        <dbReference type="PROSITE" id="PS50016"/>
    </source>
</evidence>
<evidence type="ECO:0000256" key="3">
    <source>
        <dbReference type="ARBA" id="ARBA00022723"/>
    </source>
</evidence>
<dbReference type="Gene3D" id="2.30.30.140">
    <property type="match status" value="1"/>
</dbReference>
<dbReference type="SUPFAM" id="SSF63748">
    <property type="entry name" value="Tudor/PWWP/MBT"/>
    <property type="match status" value="1"/>
</dbReference>
<dbReference type="Pfam" id="PF10513">
    <property type="entry name" value="EPL1"/>
    <property type="match status" value="1"/>
</dbReference>
<feature type="compositionally biased region" description="Low complexity" evidence="12">
    <location>
        <begin position="913"/>
        <end position="926"/>
    </location>
</feature>
<evidence type="ECO:0000259" key="16">
    <source>
        <dbReference type="PROSITE" id="PS51805"/>
    </source>
</evidence>
<dbReference type="PROSITE" id="PS51805">
    <property type="entry name" value="EPHD"/>
    <property type="match status" value="1"/>
</dbReference>
<keyword evidence="2" id="KW-0597">Phosphoprotein</keyword>
<reference evidence="17 18" key="1">
    <citation type="journal article" date="2018" name="Mol. Biol. Evol.">
        <title>Broad Genomic Sampling Reveals a Smut Pathogenic Ancestry of the Fungal Clade Ustilaginomycotina.</title>
        <authorList>
            <person name="Kijpornyongpan T."/>
            <person name="Mondo S.J."/>
            <person name="Barry K."/>
            <person name="Sandor L."/>
            <person name="Lee J."/>
            <person name="Lipzen A."/>
            <person name="Pangilinan J."/>
            <person name="LaButti K."/>
            <person name="Hainaut M."/>
            <person name="Henrissat B."/>
            <person name="Grigoriev I.V."/>
            <person name="Spatafora J.W."/>
            <person name="Aime M.C."/>
        </authorList>
    </citation>
    <scope>NUCLEOTIDE SEQUENCE [LARGE SCALE GENOMIC DNA]</scope>
    <source>
        <strain evidence="17 18">MCA 4186</strain>
    </source>
</reference>
<dbReference type="CDD" id="cd15492">
    <property type="entry name" value="PHD_BRPF_JADE_like"/>
    <property type="match status" value="1"/>
</dbReference>
<dbReference type="Pfam" id="PF00855">
    <property type="entry name" value="PWWP"/>
    <property type="match status" value="1"/>
</dbReference>
<feature type="compositionally biased region" description="Basic and acidic residues" evidence="12">
    <location>
        <begin position="1193"/>
        <end position="1206"/>
    </location>
</feature>